<evidence type="ECO:0000313" key="1">
    <source>
        <dbReference type="EMBL" id="CAF0956396.1"/>
    </source>
</evidence>
<sequence length="181" mass="21472">MFHELSIRAMVNSVPCYFSSLKFQPNIHVQMINIFNSENKVVINRLNEERNDLNFHDQINIREISRLNQGVTNIKVERNNTKIIVVSKDIIPSQVHELLLNQHKLPENIIPSLKQVQNFVNNFRYTKLKRNSLQEVRNLVQKNLFSDDLEEHDPFFFNFNFFNEEKIIINNGSENKHFHLG</sequence>
<organism evidence="1 2">
    <name type="scientific">Brachionus calyciflorus</name>
    <dbReference type="NCBI Taxonomy" id="104777"/>
    <lineage>
        <taxon>Eukaryota</taxon>
        <taxon>Metazoa</taxon>
        <taxon>Spiralia</taxon>
        <taxon>Gnathifera</taxon>
        <taxon>Rotifera</taxon>
        <taxon>Eurotatoria</taxon>
        <taxon>Monogononta</taxon>
        <taxon>Pseudotrocha</taxon>
        <taxon>Ploima</taxon>
        <taxon>Brachionidae</taxon>
        <taxon>Brachionus</taxon>
    </lineage>
</organism>
<dbReference type="AlphaFoldDB" id="A0A814DNB3"/>
<accession>A0A814DNB3</accession>
<comment type="caution">
    <text evidence="1">The sequence shown here is derived from an EMBL/GenBank/DDBJ whole genome shotgun (WGS) entry which is preliminary data.</text>
</comment>
<dbReference type="EMBL" id="CAJNOC010002881">
    <property type="protein sequence ID" value="CAF0956396.1"/>
    <property type="molecule type" value="Genomic_DNA"/>
</dbReference>
<reference evidence="1" key="1">
    <citation type="submission" date="2021-02" db="EMBL/GenBank/DDBJ databases">
        <authorList>
            <person name="Nowell W R."/>
        </authorList>
    </citation>
    <scope>NUCLEOTIDE SEQUENCE</scope>
    <source>
        <strain evidence="1">Ploen Becks lab</strain>
    </source>
</reference>
<proteinExistence type="predicted"/>
<gene>
    <name evidence="1" type="ORF">OXX778_LOCUS14217</name>
</gene>
<dbReference type="Proteomes" id="UP000663879">
    <property type="component" value="Unassembled WGS sequence"/>
</dbReference>
<evidence type="ECO:0000313" key="2">
    <source>
        <dbReference type="Proteomes" id="UP000663879"/>
    </source>
</evidence>
<protein>
    <submittedName>
        <fullName evidence="1">Uncharacterized protein</fullName>
    </submittedName>
</protein>
<name>A0A814DNB3_9BILA</name>
<keyword evidence="2" id="KW-1185">Reference proteome</keyword>